<evidence type="ECO:0000313" key="4">
    <source>
        <dbReference type="EMBL" id="CUP22015.1"/>
    </source>
</evidence>
<name>A0A174LJI5_9FIRM</name>
<evidence type="ECO:0000256" key="2">
    <source>
        <dbReference type="ARBA" id="ARBA00022777"/>
    </source>
</evidence>
<dbReference type="AlphaFoldDB" id="A0A174LJI5"/>
<keyword evidence="1" id="KW-0808">Transferase</keyword>
<dbReference type="RefSeq" id="WP_055243721.1">
    <property type="nucleotide sequence ID" value="NZ_CABIWA010000002.1"/>
</dbReference>
<gene>
    <name evidence="4" type="ORF">ERS852551_00130</name>
</gene>
<dbReference type="Gene3D" id="1.10.1070.20">
    <property type="match status" value="1"/>
</dbReference>
<proteinExistence type="predicted"/>
<keyword evidence="2" id="KW-0418">Kinase</keyword>
<reference evidence="4 5" key="1">
    <citation type="submission" date="2015-09" db="EMBL/GenBank/DDBJ databases">
        <authorList>
            <consortium name="Pathogen Informatics"/>
        </authorList>
    </citation>
    <scope>NUCLEOTIDE SEQUENCE [LARGE SCALE GENOMIC DNA]</scope>
    <source>
        <strain evidence="4 5">2789STDY5834939</strain>
    </source>
</reference>
<dbReference type="GeneID" id="72463252"/>
<dbReference type="Proteomes" id="UP000095765">
    <property type="component" value="Unassembled WGS sequence"/>
</dbReference>
<accession>A0A174LJI5</accession>
<protein>
    <submittedName>
        <fullName evidence="4">Uncharacterized protein related to capsule biosynthesis enzymes</fullName>
    </submittedName>
</protein>
<evidence type="ECO:0000313" key="5">
    <source>
        <dbReference type="Proteomes" id="UP000095765"/>
    </source>
</evidence>
<sequence>MKCNLMHKRIAVAELLLDDTTGFIQKIDRVFQPEHLPVGVSVKKGIADRAALNEWWTDRSIPASRSGIREALETLDMTSTKMLLVRCYGLSLSDQYWIYPENSNLTWDQINFFENPFSDDMGDVLFGTQKKADGFDFSSPDNTSDGCLKKRWKILNGKRCLIKGGSNPFRQQPFNEVIAAGIMERLGIDHIPYTVMWKEDAPYSVCEDFVTADTELVSAWRIMQTQKKENSTSVYQHFVNCCKALGAPNVVPSLDRMIILDYIIANEDRHLNNFGLLRNAETLEWLGFAPIFDSGSSLGYDKVAAQIRAGRDIACKPFKKHHAEQLKLVSSFDWIDFENLKDVESMITAVLSDEKNGEFIDESRISAIASAAVGRVQTLREIALTHAPNLAEITTEDDVEENIAEDYTPKMGM</sequence>
<dbReference type="Pfam" id="PF07804">
    <property type="entry name" value="HipA_C"/>
    <property type="match status" value="1"/>
</dbReference>
<dbReference type="InterPro" id="IPR012893">
    <property type="entry name" value="HipA-like_C"/>
</dbReference>
<evidence type="ECO:0000259" key="3">
    <source>
        <dbReference type="Pfam" id="PF07804"/>
    </source>
</evidence>
<feature type="domain" description="HipA-like C-terminal" evidence="3">
    <location>
        <begin position="156"/>
        <end position="322"/>
    </location>
</feature>
<dbReference type="GO" id="GO:0016301">
    <property type="term" value="F:kinase activity"/>
    <property type="evidence" value="ECO:0007669"/>
    <property type="project" value="UniProtKB-KW"/>
</dbReference>
<dbReference type="EMBL" id="CZBE01000001">
    <property type="protein sequence ID" value="CUP22015.1"/>
    <property type="molecule type" value="Genomic_DNA"/>
</dbReference>
<evidence type="ECO:0000256" key="1">
    <source>
        <dbReference type="ARBA" id="ARBA00022679"/>
    </source>
</evidence>
<organism evidence="4 5">
    <name type="scientific">Anaerotruncus colihominis</name>
    <dbReference type="NCBI Taxonomy" id="169435"/>
    <lineage>
        <taxon>Bacteria</taxon>
        <taxon>Bacillati</taxon>
        <taxon>Bacillota</taxon>
        <taxon>Clostridia</taxon>
        <taxon>Eubacteriales</taxon>
        <taxon>Oscillospiraceae</taxon>
        <taxon>Anaerotruncus</taxon>
    </lineage>
</organism>